<feature type="transmembrane region" description="Helical" evidence="1">
    <location>
        <begin position="6"/>
        <end position="27"/>
    </location>
</feature>
<protein>
    <recommendedName>
        <fullName evidence="4">Oligosaccharide repeat unit polymerase</fullName>
    </recommendedName>
</protein>
<feature type="transmembrane region" description="Helical" evidence="1">
    <location>
        <begin position="74"/>
        <end position="92"/>
    </location>
</feature>
<evidence type="ECO:0008006" key="4">
    <source>
        <dbReference type="Google" id="ProtNLM"/>
    </source>
</evidence>
<feature type="transmembrane region" description="Helical" evidence="1">
    <location>
        <begin position="345"/>
        <end position="364"/>
    </location>
</feature>
<feature type="transmembrane region" description="Helical" evidence="1">
    <location>
        <begin position="192"/>
        <end position="212"/>
    </location>
</feature>
<feature type="transmembrane region" description="Helical" evidence="1">
    <location>
        <begin position="167"/>
        <end position="185"/>
    </location>
</feature>
<feature type="transmembrane region" description="Helical" evidence="1">
    <location>
        <begin position="232"/>
        <end position="251"/>
    </location>
</feature>
<reference evidence="2 3" key="1">
    <citation type="submission" date="2016-11" db="EMBL/GenBank/DDBJ databases">
        <authorList>
            <person name="Jaros S."/>
            <person name="Januszkiewicz K."/>
            <person name="Wedrychowicz H."/>
        </authorList>
    </citation>
    <scope>NUCLEOTIDE SEQUENCE [LARGE SCALE GENOMIC DNA]</scope>
    <source>
        <strain evidence="2 3">DSM 25479</strain>
    </source>
</reference>
<keyword evidence="1" id="KW-1133">Transmembrane helix</keyword>
<keyword evidence="1" id="KW-0812">Transmembrane</keyword>
<feature type="transmembrane region" description="Helical" evidence="1">
    <location>
        <begin position="376"/>
        <end position="394"/>
    </location>
</feature>
<sequence length="436" mass="50221">MQDGDYFNAGVAFTSFAISIWSVIAIFNSRNLSFSLYKMFHTFSLLFFGISPYLQYINGVKFWKVGSGFTAEDYLITNLILLFCLLIFEVVYKWGYGTRTLTPETSKKVLYTTKISLPLTTKLLLLVLSAVSVLTTLISYDFNLLKLFLRGSDLFESPDEVTPLDHIVTNFFRPLSIFVFTIYFYYTRSWDFFSIIFLLVGLFCNFPTGLARYNVAALYIPMFLAVIPSLRYGFRFNVIMILGFLVVFPLLNTFRTFSKSQAVKIGFDFEMFTEGHFDSYSSLLRVIKYNMITYGDQLLGVIFFWVPRKFWPEKARGSGAYMAKELNLYYDNLAMNYYAEGYLNFGIYGLILFAVALPAAFAFFDRKFIENLNTTRDFSILYFTLVGFSIFLLRGDLQSSTAYLLGFLCMVFFLMLVIRLGNKKFTADGVSAKVKE</sequence>
<feature type="transmembrane region" description="Helical" evidence="1">
    <location>
        <begin position="123"/>
        <end position="140"/>
    </location>
</feature>
<proteinExistence type="predicted"/>
<keyword evidence="3" id="KW-1185">Reference proteome</keyword>
<evidence type="ECO:0000313" key="2">
    <source>
        <dbReference type="EMBL" id="SHI91725.1"/>
    </source>
</evidence>
<accession>A0A1M6F237</accession>
<gene>
    <name evidence="2" type="ORF">SAMN05443429_10677</name>
</gene>
<name>A0A1M6F237_9FLAO</name>
<dbReference type="AlphaFoldDB" id="A0A1M6F237"/>
<evidence type="ECO:0000313" key="3">
    <source>
        <dbReference type="Proteomes" id="UP000184335"/>
    </source>
</evidence>
<organism evidence="2 3">
    <name type="scientific">Cruoricaptor ignavus</name>
    <dbReference type="NCBI Taxonomy" id="1118202"/>
    <lineage>
        <taxon>Bacteria</taxon>
        <taxon>Pseudomonadati</taxon>
        <taxon>Bacteroidota</taxon>
        <taxon>Flavobacteriia</taxon>
        <taxon>Flavobacteriales</taxon>
        <taxon>Weeksellaceae</taxon>
        <taxon>Cruoricaptor</taxon>
    </lineage>
</organism>
<feature type="transmembrane region" description="Helical" evidence="1">
    <location>
        <begin position="400"/>
        <end position="418"/>
    </location>
</feature>
<keyword evidence="1" id="KW-0472">Membrane</keyword>
<evidence type="ECO:0000256" key="1">
    <source>
        <dbReference type="SAM" id="Phobius"/>
    </source>
</evidence>
<feature type="transmembrane region" description="Helical" evidence="1">
    <location>
        <begin position="34"/>
        <end position="54"/>
    </location>
</feature>
<dbReference type="Proteomes" id="UP000184335">
    <property type="component" value="Unassembled WGS sequence"/>
</dbReference>
<dbReference type="EMBL" id="FQYI01000006">
    <property type="protein sequence ID" value="SHI91725.1"/>
    <property type="molecule type" value="Genomic_DNA"/>
</dbReference>
<dbReference type="STRING" id="1118202.SAMN05443429_10677"/>